<keyword evidence="4" id="KW-1185">Reference proteome</keyword>
<dbReference type="Proteomes" id="UP000245880">
    <property type="component" value="Unassembled WGS sequence"/>
</dbReference>
<reference evidence="3 4" key="1">
    <citation type="submission" date="2018-03" db="EMBL/GenBank/DDBJ databases">
        <title>Genomic Encyclopedia of Archaeal and Bacterial Type Strains, Phase II (KMG-II): from individual species to whole genera.</title>
        <authorList>
            <person name="Goeker M."/>
        </authorList>
    </citation>
    <scope>NUCLEOTIDE SEQUENCE [LARGE SCALE GENOMIC DNA]</scope>
    <source>
        <strain evidence="3 4">DSM 100346</strain>
    </source>
</reference>
<gene>
    <name evidence="3" type="ORF">CLV98_104311</name>
</gene>
<dbReference type="RefSeq" id="WP_158281230.1">
    <property type="nucleotide sequence ID" value="NZ_QGDT01000004.1"/>
</dbReference>
<dbReference type="InterPro" id="IPR041437">
    <property type="entry name" value="GH115_C"/>
</dbReference>
<comment type="caution">
    <text evidence="3">The sequence shown here is derived from an EMBL/GenBank/DDBJ whole genome shotgun (WGS) entry which is preliminary data.</text>
</comment>
<evidence type="ECO:0000259" key="2">
    <source>
        <dbReference type="Pfam" id="PF17829"/>
    </source>
</evidence>
<evidence type="ECO:0000256" key="1">
    <source>
        <dbReference type="SAM" id="SignalP"/>
    </source>
</evidence>
<feature type="signal peptide" evidence="1">
    <location>
        <begin position="1"/>
        <end position="19"/>
    </location>
</feature>
<dbReference type="AlphaFoldDB" id="A0A316ALL5"/>
<evidence type="ECO:0000313" key="3">
    <source>
        <dbReference type="EMBL" id="PWJ58451.1"/>
    </source>
</evidence>
<feature type="chain" id="PRO_5016244938" description="Gylcosyl hydrolase 115 C-terminal domain-containing protein" evidence="1">
    <location>
        <begin position="20"/>
        <end position="197"/>
    </location>
</feature>
<protein>
    <recommendedName>
        <fullName evidence="2">Gylcosyl hydrolase 115 C-terminal domain-containing protein</fullName>
    </recommendedName>
</protein>
<dbReference type="Pfam" id="PF17829">
    <property type="entry name" value="GH115_C"/>
    <property type="match status" value="1"/>
</dbReference>
<dbReference type="Gene3D" id="2.60.120.1620">
    <property type="match status" value="1"/>
</dbReference>
<name>A0A316ALL5_9BACT</name>
<organism evidence="3 4">
    <name type="scientific">Dyadobacter jejuensis</name>
    <dbReference type="NCBI Taxonomy" id="1082580"/>
    <lineage>
        <taxon>Bacteria</taxon>
        <taxon>Pseudomonadati</taxon>
        <taxon>Bacteroidota</taxon>
        <taxon>Cytophagia</taxon>
        <taxon>Cytophagales</taxon>
        <taxon>Spirosomataceae</taxon>
        <taxon>Dyadobacter</taxon>
    </lineage>
</organism>
<accession>A0A316ALL5</accession>
<proteinExistence type="predicted"/>
<dbReference type="CDD" id="cd02795">
    <property type="entry name" value="CBM6-CBM35-CBM36_like"/>
    <property type="match status" value="1"/>
</dbReference>
<dbReference type="EMBL" id="QGDT01000004">
    <property type="protein sequence ID" value="PWJ58451.1"/>
    <property type="molecule type" value="Genomic_DNA"/>
</dbReference>
<dbReference type="OrthoDB" id="266054at2"/>
<feature type="domain" description="Gylcosyl hydrolase 115 C-terminal" evidence="2">
    <location>
        <begin position="23"/>
        <end position="189"/>
    </location>
</feature>
<sequence>MLKYLLPSLALVCSLTAHAQKGILIEAESFQSQTKAEQRKWTLVQNDDLNPSGGAYLKCLPDTRVTHDDKLIVGENFSNQAGALAVLTYQVNIDEPGRYYVWVSAYSQGTEDNGIHVGINGQWPASGQRMQWCEGKNQWTWESKQRTEKVHCGEPFLIYLDIEKAGKHTIHFSMREDGFAFDRFLLTKDKDYNPGNI</sequence>
<evidence type="ECO:0000313" key="4">
    <source>
        <dbReference type="Proteomes" id="UP000245880"/>
    </source>
</evidence>
<keyword evidence="1" id="KW-0732">Signal</keyword>